<gene>
    <name evidence="2" type="ORF">PtA15_3A470</name>
</gene>
<dbReference type="InterPro" id="IPR027417">
    <property type="entry name" value="P-loop_NTPase"/>
</dbReference>
<protein>
    <recommendedName>
        <fullName evidence="1">AAA+ ATPase domain-containing protein</fullName>
    </recommendedName>
</protein>
<dbReference type="InterPro" id="IPR003593">
    <property type="entry name" value="AAA+_ATPase"/>
</dbReference>
<proteinExistence type="predicted"/>
<dbReference type="EMBL" id="CP110423">
    <property type="protein sequence ID" value="WAQ83103.1"/>
    <property type="molecule type" value="Genomic_DNA"/>
</dbReference>
<dbReference type="Pfam" id="PF01637">
    <property type="entry name" value="ATPase_2"/>
    <property type="match status" value="1"/>
</dbReference>
<dbReference type="SMART" id="SM00382">
    <property type="entry name" value="AAA"/>
    <property type="match status" value="1"/>
</dbReference>
<dbReference type="PANTHER" id="PTHR37096">
    <property type="entry name" value="YALI0E33429P"/>
    <property type="match status" value="1"/>
</dbReference>
<dbReference type="Gene3D" id="3.40.50.300">
    <property type="entry name" value="P-loop containing nucleotide triphosphate hydrolases"/>
    <property type="match status" value="1"/>
</dbReference>
<dbReference type="PANTHER" id="PTHR37096:SF1">
    <property type="entry name" value="AAA+ ATPASE DOMAIN-CONTAINING PROTEIN"/>
    <property type="match status" value="1"/>
</dbReference>
<evidence type="ECO:0000259" key="1">
    <source>
        <dbReference type="SMART" id="SM00382"/>
    </source>
</evidence>
<dbReference type="CDD" id="cd00009">
    <property type="entry name" value="AAA"/>
    <property type="match status" value="1"/>
</dbReference>
<sequence length="391" mass="44279">MFTLLRRTSCLNARYSRQGLVRSFPHGSSTRTFYNQSVPHSQVPFYNRQETESLTRLLKGHPALTLMLGPPNCGKTALTRHVTSQLRADGSREFQPLTVDLRSVDTTETGSFLEAFLRAGTQKAMYEVDSMYPCAKAAAQVFAQLGNGLKEVKEVYPSERPVIVIDEAHYFKRMNDKAIDAFLDFAVRHTVQEAQMHVILTSSDPLFQDWLARRINHINFSTLVLGDLSRQEAHDYFLQVVKAHPQLSEEKKNLLSSLDFDIPFKMTGGRMFFIRKYVDQVHVFGYFDDPMDFEPVSNAYNAMLGSSETAATTFKILINSPGYISHCELVKKIGSSVVKEMIERNLIHHRPKSNFSRDLIPSPTEPVVTAQSQPALRAMEALLISKFGYID</sequence>
<dbReference type="Proteomes" id="UP001164743">
    <property type="component" value="Chromosome 3A"/>
</dbReference>
<evidence type="ECO:0000313" key="3">
    <source>
        <dbReference type="Proteomes" id="UP001164743"/>
    </source>
</evidence>
<dbReference type="SUPFAM" id="SSF52540">
    <property type="entry name" value="P-loop containing nucleoside triphosphate hydrolases"/>
    <property type="match status" value="1"/>
</dbReference>
<keyword evidence="3" id="KW-1185">Reference proteome</keyword>
<name>A0ABY7CDV2_9BASI</name>
<reference evidence="2" key="1">
    <citation type="submission" date="2022-10" db="EMBL/GenBank/DDBJ databases">
        <title>Puccinia triticina Genome sequencing and assembly.</title>
        <authorList>
            <person name="Li C."/>
        </authorList>
    </citation>
    <scope>NUCLEOTIDE SEQUENCE</scope>
    <source>
        <strain evidence="2">Pt15</strain>
    </source>
</reference>
<dbReference type="InterPro" id="IPR051667">
    <property type="entry name" value="Archaeal_ATPase_domain"/>
</dbReference>
<feature type="domain" description="AAA+ ATPase" evidence="1">
    <location>
        <begin position="61"/>
        <end position="221"/>
    </location>
</feature>
<evidence type="ECO:0000313" key="2">
    <source>
        <dbReference type="EMBL" id="WAQ83103.1"/>
    </source>
</evidence>
<dbReference type="GeneID" id="77808337"/>
<dbReference type="RefSeq" id="XP_053018658.1">
    <property type="nucleotide sequence ID" value="XM_053167442.1"/>
</dbReference>
<dbReference type="InterPro" id="IPR011579">
    <property type="entry name" value="ATPase_dom"/>
</dbReference>
<organism evidence="2 3">
    <name type="scientific">Puccinia triticina</name>
    <dbReference type="NCBI Taxonomy" id="208348"/>
    <lineage>
        <taxon>Eukaryota</taxon>
        <taxon>Fungi</taxon>
        <taxon>Dikarya</taxon>
        <taxon>Basidiomycota</taxon>
        <taxon>Pucciniomycotina</taxon>
        <taxon>Pucciniomycetes</taxon>
        <taxon>Pucciniales</taxon>
        <taxon>Pucciniaceae</taxon>
        <taxon>Puccinia</taxon>
    </lineage>
</organism>
<accession>A0ABY7CDV2</accession>